<feature type="non-terminal residue" evidence="2">
    <location>
        <position position="1"/>
    </location>
</feature>
<keyword evidence="3" id="KW-1185">Reference proteome</keyword>
<dbReference type="SUPFAM" id="SSF48452">
    <property type="entry name" value="TPR-like"/>
    <property type="match status" value="2"/>
</dbReference>
<protein>
    <submittedName>
        <fullName evidence="2">Kinesin light chain 5</fullName>
    </submittedName>
</protein>
<dbReference type="InterPro" id="IPR011990">
    <property type="entry name" value="TPR-like_helical_dom_sf"/>
</dbReference>
<dbReference type="AlphaFoldDB" id="A0A8H6J512"/>
<dbReference type="InterPro" id="IPR002182">
    <property type="entry name" value="NB-ARC"/>
</dbReference>
<name>A0A8H6J512_9PEZI</name>
<dbReference type="Proteomes" id="UP000654918">
    <property type="component" value="Unassembled WGS sequence"/>
</dbReference>
<dbReference type="Pfam" id="PF00931">
    <property type="entry name" value="NB-ARC"/>
    <property type="match status" value="1"/>
</dbReference>
<feature type="domain" description="NB-ARC" evidence="1">
    <location>
        <begin position="341"/>
        <end position="491"/>
    </location>
</feature>
<reference evidence="2" key="1">
    <citation type="journal article" date="2020" name="Phytopathology">
        <title>Genome Sequence Resources of Colletotrichum truncatum, C. plurivorum, C. musicola, and C. sojae: Four Species Pathogenic to Soybean (Glycine max).</title>
        <authorList>
            <person name="Rogerio F."/>
            <person name="Boufleur T.R."/>
            <person name="Ciampi-Guillardi M."/>
            <person name="Sukno S.A."/>
            <person name="Thon M.R."/>
            <person name="Massola Junior N.S."/>
            <person name="Baroncelli R."/>
        </authorList>
    </citation>
    <scope>NUCLEOTIDE SEQUENCE</scope>
    <source>
        <strain evidence="2">LFN00145</strain>
    </source>
</reference>
<sequence length="1072" mass="123095">MGYTAALYVFIFLLSVAILYDQLTKKIPSRLDFKKAPKSRFGIVPVFTDGSPTRGGGIDIIFVHGLGSNPDTTWTAAADPSDKAVLGSERIVDWISDFLLDDLKAKDRNIRMFFYNYDSYWKKDAVQLRLETLGNELLEHLHGWIHISETALVQAYRGRKFSYITQSTKAILFLGTPHHGTSFGKWGWMFAQVLRPLGSNPSILADLGGDAFPLLDLHEHFVNTTRDGLHIFNFYEQRPTPLFRLWFFRWQEFRSATYAAKNVRNIGLSVDHYGLNKFGSKSDSYETVRSKLWEISQQLTKPAKHHYFVPLERVDTYTERVKLSKDLEEKLRIRHEKASIPHAVVLYGLGGTGKSQLALDYAQKQRNRYNPILWLDATDKETMRSSFQKCAIELQVRDERSENEESIFENSAVQAVNRWLHDRTEADDEWLVIVDNADDISWGVRKIIPKGRRGTIIITSQDNRSIQLLDKGYEQIHVEVMSPTEGATLLLKHLDLDAVSASVEIRSCCDEVIQKLGHLALAIDLAGAFIGSNITPHLALSQYLADYDRHHSKLLKMDAFRGLRPTEKTVSTVWNATLEKIRRQHPFERPELLLQFLAHFHGAIVQEEMFRLASLGMPIVKAKIGEVDGLSHELEQFILLKNGEWDSFQYRIGRDVLLRYNLLQQVEGDQKVDWAGVTMHNLVRWRAKQDDKGQPWLWWYKYFVLAACCQLISEDVSEFRRHLIVHLQNVDEGSSAGSESLGFEKLLQETFSRVFLAEGRWKESEGRWKEAQELFTRGMEMNQRVVGEEHPDTLTSMANLTSTYRNQGRWKEAEELEVRVMETRKRVLGEEHPDTLTSMANLASTFWNQGRWKEAEELEVRVMETRKRVLGEEHSDTLTSMANLASTYSNQGRWKEAEELEVDVMETLKTKLGEEHPSTLTSMANLASTYRNQGRWKEVEELFVRVMETSLRVLGEEHPSTLTSMSNLASTYSNQGRWKEAEELEVRVMETRKRVLGADHPSTLSSMGNLALTYMNQGRWKEAEELQAKELSICSTVLGEEHPDTLTSMANLASTYSNQGRWKEAEELEVRV</sequence>
<gene>
    <name evidence="2" type="ORF">CPLU01_15880</name>
</gene>
<accession>A0A8H6J512</accession>
<dbReference type="Pfam" id="PF13374">
    <property type="entry name" value="TPR_10"/>
    <property type="match status" value="6"/>
</dbReference>
<dbReference type="InterPro" id="IPR027417">
    <property type="entry name" value="P-loop_NTPase"/>
</dbReference>
<evidence type="ECO:0000313" key="2">
    <source>
        <dbReference type="EMBL" id="KAF6806669.1"/>
    </source>
</evidence>
<dbReference type="SUPFAM" id="SSF52540">
    <property type="entry name" value="P-loop containing nucleoside triphosphate hydrolases"/>
    <property type="match status" value="1"/>
</dbReference>
<dbReference type="InterPro" id="IPR029058">
    <property type="entry name" value="AB_hydrolase_fold"/>
</dbReference>
<dbReference type="SUPFAM" id="SSF53474">
    <property type="entry name" value="alpha/beta-Hydrolases"/>
    <property type="match status" value="1"/>
</dbReference>
<dbReference type="Pfam" id="PF13424">
    <property type="entry name" value="TPR_12"/>
    <property type="match status" value="1"/>
</dbReference>
<comment type="caution">
    <text evidence="2">The sequence shown here is derived from an EMBL/GenBank/DDBJ whole genome shotgun (WGS) entry which is preliminary data.</text>
</comment>
<dbReference type="PANTHER" id="PTHR46082">
    <property type="entry name" value="ATP/GTP-BINDING PROTEIN-RELATED"/>
    <property type="match status" value="1"/>
</dbReference>
<evidence type="ECO:0000313" key="3">
    <source>
        <dbReference type="Proteomes" id="UP000654918"/>
    </source>
</evidence>
<proteinExistence type="predicted"/>
<organism evidence="2 3">
    <name type="scientific">Colletotrichum plurivorum</name>
    <dbReference type="NCBI Taxonomy" id="2175906"/>
    <lineage>
        <taxon>Eukaryota</taxon>
        <taxon>Fungi</taxon>
        <taxon>Dikarya</taxon>
        <taxon>Ascomycota</taxon>
        <taxon>Pezizomycotina</taxon>
        <taxon>Sordariomycetes</taxon>
        <taxon>Hypocreomycetidae</taxon>
        <taxon>Glomerellales</taxon>
        <taxon>Glomerellaceae</taxon>
        <taxon>Colletotrichum</taxon>
        <taxon>Colletotrichum orchidearum species complex</taxon>
    </lineage>
</organism>
<dbReference type="Gene3D" id="1.25.40.10">
    <property type="entry name" value="Tetratricopeptide repeat domain"/>
    <property type="match status" value="2"/>
</dbReference>
<dbReference type="InterPro" id="IPR053137">
    <property type="entry name" value="NLR-like"/>
</dbReference>
<dbReference type="GO" id="GO:0043531">
    <property type="term" value="F:ADP binding"/>
    <property type="evidence" value="ECO:0007669"/>
    <property type="project" value="InterPro"/>
</dbReference>
<dbReference type="PANTHER" id="PTHR46082:SF11">
    <property type="entry name" value="AAA+ ATPASE DOMAIN-CONTAINING PROTEIN-RELATED"/>
    <property type="match status" value="1"/>
</dbReference>
<dbReference type="Gene3D" id="3.40.50.300">
    <property type="entry name" value="P-loop containing nucleotide triphosphate hydrolases"/>
    <property type="match status" value="1"/>
</dbReference>
<dbReference type="EMBL" id="WIGO01000672">
    <property type="protein sequence ID" value="KAF6806669.1"/>
    <property type="molecule type" value="Genomic_DNA"/>
</dbReference>
<dbReference type="PRINTS" id="PR00381">
    <property type="entry name" value="KINESINLIGHT"/>
</dbReference>
<evidence type="ECO:0000259" key="1">
    <source>
        <dbReference type="Pfam" id="PF00931"/>
    </source>
</evidence>